<feature type="transmembrane region" description="Helical" evidence="6">
    <location>
        <begin position="191"/>
        <end position="215"/>
    </location>
</feature>
<evidence type="ECO:0000256" key="2">
    <source>
        <dbReference type="ARBA" id="ARBA00022692"/>
    </source>
</evidence>
<dbReference type="PANTHER" id="PTHR33048">
    <property type="entry name" value="PTH11-LIKE INTEGRAL MEMBRANE PROTEIN (AFU_ORTHOLOGUE AFUA_5G11245)"/>
    <property type="match status" value="1"/>
</dbReference>
<gene>
    <name evidence="8" type="ORF">HYFRA_00014113</name>
</gene>
<dbReference type="InterPro" id="IPR052337">
    <property type="entry name" value="SAT4-like"/>
</dbReference>
<evidence type="ECO:0000256" key="6">
    <source>
        <dbReference type="SAM" id="Phobius"/>
    </source>
</evidence>
<dbReference type="InterPro" id="IPR049326">
    <property type="entry name" value="Rhodopsin_dom_fungi"/>
</dbReference>
<feature type="transmembrane region" description="Helical" evidence="6">
    <location>
        <begin position="261"/>
        <end position="286"/>
    </location>
</feature>
<comment type="subcellular location">
    <subcellularLocation>
        <location evidence="1">Membrane</location>
        <topology evidence="1">Multi-pass membrane protein</topology>
    </subcellularLocation>
</comment>
<sequence>MDLMDFILNSPALAPPPGVASNFDNPSNQTGLVVSTMTFFLVLSTLTILLRAYSRVAIIRKFNLDDFFVFAGYGLFVSFTYCIYTLSRGVGFFVHQWDIRVKDTKDMLYYIHFSACFYAMSVMCLKVAILLEWTRIFSPHGISRRFSRICYTLMVINICFYTASVIASALSCRPYKRIWDKLVPGTCINTMILDVTSSAINVLSNIIILLLPQHIIWRLQMTLKRKIGVALVFGVGIICVASALGRLVVTVEYFQSPDVSYHVSAVGIWCLSEMTCLLIVCCCPTISKIFNESQLFSRVFSSLQSLRGTRQSRNDASVELSNSKDDPTPLVNTYRKIETGRGLS</sequence>
<keyword evidence="3 6" id="KW-1133">Transmembrane helix</keyword>
<comment type="caution">
    <text evidence="8">The sequence shown here is derived from an EMBL/GenBank/DDBJ whole genome shotgun (WGS) entry which is preliminary data.</text>
</comment>
<evidence type="ECO:0000259" key="7">
    <source>
        <dbReference type="Pfam" id="PF20684"/>
    </source>
</evidence>
<reference evidence="8" key="1">
    <citation type="submission" date="2021-07" db="EMBL/GenBank/DDBJ databases">
        <authorList>
            <person name="Durling M."/>
        </authorList>
    </citation>
    <scope>NUCLEOTIDE SEQUENCE</scope>
</reference>
<protein>
    <recommendedName>
        <fullName evidence="7">Rhodopsin domain-containing protein</fullName>
    </recommendedName>
</protein>
<keyword evidence="2 6" id="KW-0812">Transmembrane</keyword>
<feature type="transmembrane region" description="Helical" evidence="6">
    <location>
        <begin position="107"/>
        <end position="129"/>
    </location>
</feature>
<dbReference type="Pfam" id="PF20684">
    <property type="entry name" value="Fung_rhodopsin"/>
    <property type="match status" value="1"/>
</dbReference>
<dbReference type="EMBL" id="CAJVRL010000123">
    <property type="protein sequence ID" value="CAG8962005.1"/>
    <property type="molecule type" value="Genomic_DNA"/>
</dbReference>
<evidence type="ECO:0000313" key="9">
    <source>
        <dbReference type="Proteomes" id="UP000696280"/>
    </source>
</evidence>
<accession>A0A9N9L7T7</accession>
<dbReference type="Proteomes" id="UP000696280">
    <property type="component" value="Unassembled WGS sequence"/>
</dbReference>
<feature type="transmembrane region" description="Helical" evidence="6">
    <location>
        <begin position="227"/>
        <end position="249"/>
    </location>
</feature>
<dbReference type="AlphaFoldDB" id="A0A9N9L7T7"/>
<dbReference type="PANTHER" id="PTHR33048:SF47">
    <property type="entry name" value="INTEGRAL MEMBRANE PROTEIN-RELATED"/>
    <property type="match status" value="1"/>
</dbReference>
<evidence type="ECO:0000256" key="5">
    <source>
        <dbReference type="ARBA" id="ARBA00038359"/>
    </source>
</evidence>
<evidence type="ECO:0000256" key="3">
    <source>
        <dbReference type="ARBA" id="ARBA00022989"/>
    </source>
</evidence>
<keyword evidence="9" id="KW-1185">Reference proteome</keyword>
<organism evidence="8 9">
    <name type="scientific">Hymenoscyphus fraxineus</name>
    <dbReference type="NCBI Taxonomy" id="746836"/>
    <lineage>
        <taxon>Eukaryota</taxon>
        <taxon>Fungi</taxon>
        <taxon>Dikarya</taxon>
        <taxon>Ascomycota</taxon>
        <taxon>Pezizomycotina</taxon>
        <taxon>Leotiomycetes</taxon>
        <taxon>Helotiales</taxon>
        <taxon>Helotiaceae</taxon>
        <taxon>Hymenoscyphus</taxon>
    </lineage>
</organism>
<feature type="domain" description="Rhodopsin" evidence="7">
    <location>
        <begin position="50"/>
        <end position="291"/>
    </location>
</feature>
<dbReference type="OrthoDB" id="444631at2759"/>
<comment type="similarity">
    <text evidence="5">Belongs to the SAT4 family.</text>
</comment>
<feature type="transmembrane region" description="Helical" evidence="6">
    <location>
        <begin position="32"/>
        <end position="54"/>
    </location>
</feature>
<evidence type="ECO:0000256" key="4">
    <source>
        <dbReference type="ARBA" id="ARBA00023136"/>
    </source>
</evidence>
<keyword evidence="4 6" id="KW-0472">Membrane</keyword>
<evidence type="ECO:0000256" key="1">
    <source>
        <dbReference type="ARBA" id="ARBA00004141"/>
    </source>
</evidence>
<feature type="transmembrane region" description="Helical" evidence="6">
    <location>
        <begin position="149"/>
        <end position="171"/>
    </location>
</feature>
<name>A0A9N9L7T7_9HELO</name>
<proteinExistence type="inferred from homology"/>
<feature type="transmembrane region" description="Helical" evidence="6">
    <location>
        <begin position="66"/>
        <end position="87"/>
    </location>
</feature>
<evidence type="ECO:0000313" key="8">
    <source>
        <dbReference type="EMBL" id="CAG8962005.1"/>
    </source>
</evidence>
<dbReference type="GO" id="GO:0016020">
    <property type="term" value="C:membrane"/>
    <property type="evidence" value="ECO:0007669"/>
    <property type="project" value="UniProtKB-SubCell"/>
</dbReference>